<keyword evidence="3" id="KW-1185">Reference proteome</keyword>
<reference evidence="2" key="1">
    <citation type="submission" date="2022-10" db="EMBL/GenBank/DDBJ databases">
        <title>Determination and structural analysis of whole genome sequence of Sarocladium strictum F4-1.</title>
        <authorList>
            <person name="Hu L."/>
            <person name="Jiang Y."/>
        </authorList>
    </citation>
    <scope>NUCLEOTIDE SEQUENCE</scope>
    <source>
        <strain evidence="2">F4-1</strain>
    </source>
</reference>
<feature type="compositionally biased region" description="Basic and acidic residues" evidence="1">
    <location>
        <begin position="87"/>
        <end position="97"/>
    </location>
</feature>
<dbReference type="PANTHER" id="PTHR38645">
    <property type="entry name" value="CHROMOSOME 9, WHOLE GENOME SHOTGUN SEQUENCE"/>
    <property type="match status" value="1"/>
</dbReference>
<comment type="caution">
    <text evidence="2">The sequence shown here is derived from an EMBL/GenBank/DDBJ whole genome shotgun (WGS) entry which is preliminary data.</text>
</comment>
<feature type="region of interest" description="Disordered" evidence="1">
    <location>
        <begin position="87"/>
        <end position="231"/>
    </location>
</feature>
<gene>
    <name evidence="2" type="ORF">NLU13_3258</name>
</gene>
<name>A0AA39GLN9_SARSR</name>
<dbReference type="Proteomes" id="UP001175261">
    <property type="component" value="Unassembled WGS sequence"/>
</dbReference>
<dbReference type="Pfam" id="PF15251">
    <property type="entry name" value="TAPR1-like"/>
    <property type="match status" value="1"/>
</dbReference>
<dbReference type="EMBL" id="JAPDFR010000002">
    <property type="protein sequence ID" value="KAK0389685.1"/>
    <property type="molecule type" value="Genomic_DNA"/>
</dbReference>
<dbReference type="AlphaFoldDB" id="A0AA39GLN9"/>
<evidence type="ECO:0000256" key="1">
    <source>
        <dbReference type="SAM" id="MobiDB-lite"/>
    </source>
</evidence>
<dbReference type="PANTHER" id="PTHR38645:SF1">
    <property type="entry name" value="YALI0F12243P"/>
    <property type="match status" value="1"/>
</dbReference>
<evidence type="ECO:0000313" key="2">
    <source>
        <dbReference type="EMBL" id="KAK0389685.1"/>
    </source>
</evidence>
<sequence length="231" mass="25035">MDSMRGGEATAGGSSRVANAEAPEQLLDVFKAAALSVTKLYKTSALNEAKARADGYQECLEDLLDFLDKEDGSLAEAARSRLRKWATDRHDGRDRTQVMESDDEVEKTEMAATPEPQQAQDPAPATESDSAPAESDREPYHFVVPSQDNFSLASQYPNIATLDLSDARQPPSSQTPRTSRTKGRSNLPGKRTSSTLGRGAGSKRRHDYDDFWGGAFGGKDTSGGPKRGRHS</sequence>
<accession>A0AA39GLN9</accession>
<organism evidence="2 3">
    <name type="scientific">Sarocladium strictum</name>
    <name type="common">Black bundle disease fungus</name>
    <name type="synonym">Acremonium strictum</name>
    <dbReference type="NCBI Taxonomy" id="5046"/>
    <lineage>
        <taxon>Eukaryota</taxon>
        <taxon>Fungi</taxon>
        <taxon>Dikarya</taxon>
        <taxon>Ascomycota</taxon>
        <taxon>Pezizomycotina</taxon>
        <taxon>Sordariomycetes</taxon>
        <taxon>Hypocreomycetidae</taxon>
        <taxon>Hypocreales</taxon>
        <taxon>Sarocladiaceae</taxon>
        <taxon>Sarocladium</taxon>
    </lineage>
</organism>
<protein>
    <submittedName>
        <fullName evidence="2">Uncharacterized protein</fullName>
    </submittedName>
</protein>
<proteinExistence type="predicted"/>
<evidence type="ECO:0000313" key="3">
    <source>
        <dbReference type="Proteomes" id="UP001175261"/>
    </source>
</evidence>
<feature type="compositionally biased region" description="Low complexity" evidence="1">
    <location>
        <begin position="111"/>
        <end position="127"/>
    </location>
</feature>
<dbReference type="InterPro" id="IPR029196">
    <property type="entry name" value="HAPSTR1-like"/>
</dbReference>
<feature type="compositionally biased region" description="Polar residues" evidence="1">
    <location>
        <begin position="146"/>
        <end position="158"/>
    </location>
</feature>